<dbReference type="AlphaFoldDB" id="A0A7G2EBI8"/>
<reference evidence="1 2" key="1">
    <citation type="submission" date="2020-09" db="EMBL/GenBank/DDBJ databases">
        <authorList>
            <person name="Ashkenazy H."/>
        </authorList>
    </citation>
    <scope>NUCLEOTIDE SEQUENCE [LARGE SCALE GENOMIC DNA]</scope>
    <source>
        <strain evidence="2">cv. Cdm-0</strain>
    </source>
</reference>
<dbReference type="Proteomes" id="UP000516314">
    <property type="component" value="Chromosome 2"/>
</dbReference>
<sequence>MTNNDICFTCPCVLTLLHSLTCGFALESLNSYFYKGFSFLDWTFFKLGFFL</sequence>
<protein>
    <submittedName>
        <fullName evidence="1">(thale cress) hypothetical protein</fullName>
    </submittedName>
</protein>
<name>A0A7G2EBI8_ARATH</name>
<dbReference type="EMBL" id="LR881467">
    <property type="protein sequence ID" value="CAD5318185.1"/>
    <property type="molecule type" value="Genomic_DNA"/>
</dbReference>
<evidence type="ECO:0000313" key="1">
    <source>
        <dbReference type="EMBL" id="CAD5318185.1"/>
    </source>
</evidence>
<accession>A0A7G2EBI8</accession>
<proteinExistence type="predicted"/>
<organism evidence="1 2">
    <name type="scientific">Arabidopsis thaliana</name>
    <name type="common">Mouse-ear cress</name>
    <dbReference type="NCBI Taxonomy" id="3702"/>
    <lineage>
        <taxon>Eukaryota</taxon>
        <taxon>Viridiplantae</taxon>
        <taxon>Streptophyta</taxon>
        <taxon>Embryophyta</taxon>
        <taxon>Tracheophyta</taxon>
        <taxon>Spermatophyta</taxon>
        <taxon>Magnoliopsida</taxon>
        <taxon>eudicotyledons</taxon>
        <taxon>Gunneridae</taxon>
        <taxon>Pentapetalae</taxon>
        <taxon>rosids</taxon>
        <taxon>malvids</taxon>
        <taxon>Brassicales</taxon>
        <taxon>Brassicaceae</taxon>
        <taxon>Camelineae</taxon>
        <taxon>Arabidopsis</taxon>
    </lineage>
</organism>
<gene>
    <name evidence="1" type="ORF">AT9943_LOCUS6423</name>
</gene>
<evidence type="ECO:0000313" key="2">
    <source>
        <dbReference type="Proteomes" id="UP000516314"/>
    </source>
</evidence>